<accession>A0A3R7MXA0</accession>
<dbReference type="AlphaFoldDB" id="A0A3R7MXA0"/>
<gene>
    <name evidence="1" type="ORF">C7M84_009872</name>
</gene>
<evidence type="ECO:0000313" key="1">
    <source>
        <dbReference type="EMBL" id="ROT71788.1"/>
    </source>
</evidence>
<protein>
    <submittedName>
        <fullName evidence="1">Uncharacterized protein</fullName>
    </submittedName>
</protein>
<comment type="caution">
    <text evidence="1">The sequence shown here is derived from an EMBL/GenBank/DDBJ whole genome shotgun (WGS) entry which is preliminary data.</text>
</comment>
<sequence>MRNLRLSDHTSEALHNNSEGLLCVNPITSAIYHINKDGLGIIKGDSEGSPQLTWSSHDIQTSKIVQADFVTAINALLSIPSPATRYIPPAPFSPNLVSPFLSPLSCDLLLFLFLPLVFLSSPSSSTPLPRLSLSPPSLLPCLPPPSLECPLSPLSFSSPLSPSPSPLFLSSHFSPLSHQRIAPCPLLSPAIPSLPPLPFPSLLSSPCSPPSIFLLLCRLSFFPTLSSHLPLLSFPIRLPPFFLPPSLPIFLFPLLSTLSSPPSLPSLPCLYLSSIPLPSLPTTPHSPPPPSLLYLSSHSSPSSPHRPTPLPSFLSLLLPVSIYRFAFPELGLLRYICGRRLYVFVFVYI</sequence>
<reference evidence="1 2" key="1">
    <citation type="submission" date="2018-04" db="EMBL/GenBank/DDBJ databases">
        <authorList>
            <person name="Zhang X."/>
            <person name="Yuan J."/>
            <person name="Li F."/>
            <person name="Xiang J."/>
        </authorList>
    </citation>
    <scope>NUCLEOTIDE SEQUENCE [LARGE SCALE GENOMIC DNA]</scope>
    <source>
        <tissue evidence="1">Muscle</tissue>
    </source>
</reference>
<keyword evidence="2" id="KW-1185">Reference proteome</keyword>
<proteinExistence type="predicted"/>
<organism evidence="1 2">
    <name type="scientific">Penaeus vannamei</name>
    <name type="common">Whiteleg shrimp</name>
    <name type="synonym">Litopenaeus vannamei</name>
    <dbReference type="NCBI Taxonomy" id="6689"/>
    <lineage>
        <taxon>Eukaryota</taxon>
        <taxon>Metazoa</taxon>
        <taxon>Ecdysozoa</taxon>
        <taxon>Arthropoda</taxon>
        <taxon>Crustacea</taxon>
        <taxon>Multicrustacea</taxon>
        <taxon>Malacostraca</taxon>
        <taxon>Eumalacostraca</taxon>
        <taxon>Eucarida</taxon>
        <taxon>Decapoda</taxon>
        <taxon>Dendrobranchiata</taxon>
        <taxon>Penaeoidea</taxon>
        <taxon>Penaeidae</taxon>
        <taxon>Penaeus</taxon>
    </lineage>
</organism>
<evidence type="ECO:0000313" key="2">
    <source>
        <dbReference type="Proteomes" id="UP000283509"/>
    </source>
</evidence>
<reference evidence="1 2" key="2">
    <citation type="submission" date="2019-01" db="EMBL/GenBank/DDBJ databases">
        <title>The decoding of complex shrimp genome reveals the adaptation for benthos swimmer, frequently molting mechanism and breeding impact on genome.</title>
        <authorList>
            <person name="Sun Y."/>
            <person name="Gao Y."/>
            <person name="Yu Y."/>
        </authorList>
    </citation>
    <scope>NUCLEOTIDE SEQUENCE [LARGE SCALE GENOMIC DNA]</scope>
    <source>
        <tissue evidence="1">Muscle</tissue>
    </source>
</reference>
<dbReference type="EMBL" id="QCYY01002247">
    <property type="protein sequence ID" value="ROT71788.1"/>
    <property type="molecule type" value="Genomic_DNA"/>
</dbReference>
<name>A0A3R7MXA0_PENVA</name>
<dbReference type="Proteomes" id="UP000283509">
    <property type="component" value="Unassembled WGS sequence"/>
</dbReference>